<evidence type="ECO:0008006" key="3">
    <source>
        <dbReference type="Google" id="ProtNLM"/>
    </source>
</evidence>
<comment type="caution">
    <text evidence="1">The sequence shown here is derived from an EMBL/GenBank/DDBJ whole genome shotgun (WGS) entry which is preliminary data.</text>
</comment>
<evidence type="ECO:0000313" key="1">
    <source>
        <dbReference type="EMBL" id="GMA90670.1"/>
    </source>
</evidence>
<protein>
    <recommendedName>
        <fullName evidence="3">GIY-YIG domain-containing protein</fullName>
    </recommendedName>
</protein>
<dbReference type="Gene3D" id="3.40.1440.10">
    <property type="entry name" value="GIY-YIG endonuclease"/>
    <property type="match status" value="1"/>
</dbReference>
<dbReference type="Proteomes" id="UP001157069">
    <property type="component" value="Unassembled WGS sequence"/>
</dbReference>
<dbReference type="InterPro" id="IPR035901">
    <property type="entry name" value="GIY-YIG_endonuc_sf"/>
</dbReference>
<proteinExistence type="predicted"/>
<gene>
    <name evidence="1" type="ORF">GCM10025869_11990</name>
</gene>
<accession>A0ABQ6JVA0</accession>
<name>A0ABQ6JVA0_9MICO</name>
<organism evidence="1 2">
    <name type="scientific">Homoserinibacter gongjuensis</name>
    <dbReference type="NCBI Taxonomy" id="1162968"/>
    <lineage>
        <taxon>Bacteria</taxon>
        <taxon>Bacillati</taxon>
        <taxon>Actinomycetota</taxon>
        <taxon>Actinomycetes</taxon>
        <taxon>Micrococcales</taxon>
        <taxon>Microbacteriaceae</taxon>
        <taxon>Homoserinibacter</taxon>
    </lineage>
</organism>
<evidence type="ECO:0000313" key="2">
    <source>
        <dbReference type="Proteomes" id="UP001157069"/>
    </source>
</evidence>
<keyword evidence="2" id="KW-1185">Reference proteome</keyword>
<dbReference type="RefSeq" id="WP_284302043.1">
    <property type="nucleotide sequence ID" value="NZ_BSVA01000001.1"/>
</dbReference>
<reference evidence="2" key="1">
    <citation type="journal article" date="2019" name="Int. J. Syst. Evol. Microbiol.">
        <title>The Global Catalogue of Microorganisms (GCM) 10K type strain sequencing project: providing services to taxonomists for standard genome sequencing and annotation.</title>
        <authorList>
            <consortium name="The Broad Institute Genomics Platform"/>
            <consortium name="The Broad Institute Genome Sequencing Center for Infectious Disease"/>
            <person name="Wu L."/>
            <person name="Ma J."/>
        </authorList>
    </citation>
    <scope>NUCLEOTIDE SEQUENCE [LARGE SCALE GENOMIC DNA]</scope>
    <source>
        <strain evidence="2">NBRC 108755</strain>
    </source>
</reference>
<sequence length="91" mass="9956">MPVELVYVQEFGSVAEAFAAEKQVQGWSRAKREALIRGQQHRLPELSRKKRGVQNSGFRYAAAPLLNARGVRVCRSTCGGGPVHRYSGAGT</sequence>
<dbReference type="EMBL" id="BSVA01000001">
    <property type="protein sequence ID" value="GMA90670.1"/>
    <property type="molecule type" value="Genomic_DNA"/>
</dbReference>